<reference evidence="12 13" key="1">
    <citation type="submission" date="2019-12" db="EMBL/GenBank/DDBJ databases">
        <title>the WGS of Blastococcus saxobsidens 67B17.</title>
        <authorList>
            <person name="Jiang Z."/>
        </authorList>
    </citation>
    <scope>NUCLEOTIDE SEQUENCE [LARGE SCALE GENOMIC DNA]</scope>
    <source>
        <strain evidence="12 13">67B17</strain>
    </source>
</reference>
<keyword evidence="6" id="KW-0560">Oxidoreductase</keyword>
<feature type="domain" description="Enoyl reductase (ER)" evidence="11">
    <location>
        <begin position="13"/>
        <end position="327"/>
    </location>
</feature>
<dbReference type="CDD" id="cd05282">
    <property type="entry name" value="ETR_like"/>
    <property type="match status" value="1"/>
</dbReference>
<evidence type="ECO:0000313" key="12">
    <source>
        <dbReference type="EMBL" id="NEK85233.1"/>
    </source>
</evidence>
<keyword evidence="4" id="KW-0521">NADP</keyword>
<evidence type="ECO:0000256" key="2">
    <source>
        <dbReference type="ARBA" id="ARBA00022516"/>
    </source>
</evidence>
<keyword evidence="7" id="KW-0443">Lipid metabolism</keyword>
<evidence type="ECO:0000256" key="3">
    <source>
        <dbReference type="ARBA" id="ARBA00022832"/>
    </source>
</evidence>
<comment type="caution">
    <text evidence="12">The sequence shown here is derived from an EMBL/GenBank/DDBJ whole genome shotgun (WGS) entry which is preliminary data.</text>
</comment>
<accession>A0A6L9VZK4</accession>
<keyword evidence="8" id="KW-0275">Fatty acid biosynthesis</keyword>
<dbReference type="EMBL" id="JAAGWG010000007">
    <property type="protein sequence ID" value="NEK85233.1"/>
    <property type="molecule type" value="Genomic_DNA"/>
</dbReference>
<dbReference type="InterPro" id="IPR013154">
    <property type="entry name" value="ADH-like_N"/>
</dbReference>
<evidence type="ECO:0000256" key="5">
    <source>
        <dbReference type="ARBA" id="ARBA00022946"/>
    </source>
</evidence>
<dbReference type="GO" id="GO:0141148">
    <property type="term" value="F:enoyl-[acyl-carrier-protein] reductase (NADPH) activity"/>
    <property type="evidence" value="ECO:0007669"/>
    <property type="project" value="UniProtKB-EC"/>
</dbReference>
<keyword evidence="5" id="KW-0809">Transit peptide</keyword>
<dbReference type="SUPFAM" id="SSF51735">
    <property type="entry name" value="NAD(P)-binding Rossmann-fold domains"/>
    <property type="match status" value="1"/>
</dbReference>
<proteinExistence type="inferred from homology"/>
<dbReference type="PANTHER" id="PTHR43981:SF2">
    <property type="entry name" value="ENOYL-[ACYL-CARRIER-PROTEIN] REDUCTASE, MITOCHONDRIAL"/>
    <property type="match status" value="1"/>
</dbReference>
<dbReference type="EC" id="1.3.1.104" evidence="9"/>
<sequence>MPLMRQVVQRRTGRPAEVVEVVEVPVPTPGPDELLVQLDAAPVNPAELLMFEGRYGYGPSRPSLPRLAGIEGVGTVVGGATDRVAEGTPLALLGIPGLWSDYVVIPARRALVLPEDIDRQQASMGLVNPQAVLLLLEDHVGLEPGDVVVQNAANSAFGRVLDAIARRRGLTLVNVVRSQAAADALAGVAHGAVAIDGPDLPERFLELTGGRPARLAVDAVGGGSTNRLAHCLATGGVVSLYGLLSGRPAVLDLDLVVFHGVRLEGYWTPRSMSRRRPEEIRTLFQESLELLRSEAFHVPVEATYGLDDVAAALEHAAQEGRRGKVLLTR</sequence>
<comment type="similarity">
    <text evidence="1">Belongs to the zinc-containing alcohol dehydrogenase family. Quinone oxidoreductase subfamily.</text>
</comment>
<dbReference type="SUPFAM" id="SSF50129">
    <property type="entry name" value="GroES-like"/>
    <property type="match status" value="1"/>
</dbReference>
<dbReference type="SMART" id="SM00829">
    <property type="entry name" value="PKS_ER"/>
    <property type="match status" value="1"/>
</dbReference>
<dbReference type="GO" id="GO:0006633">
    <property type="term" value="P:fatty acid biosynthetic process"/>
    <property type="evidence" value="ECO:0007669"/>
    <property type="project" value="UniProtKB-KW"/>
</dbReference>
<evidence type="ECO:0000256" key="7">
    <source>
        <dbReference type="ARBA" id="ARBA00023098"/>
    </source>
</evidence>
<keyword evidence="2" id="KW-0444">Lipid biosynthesis</keyword>
<evidence type="ECO:0000313" key="13">
    <source>
        <dbReference type="Proteomes" id="UP000479241"/>
    </source>
</evidence>
<dbReference type="Gene3D" id="3.40.50.720">
    <property type="entry name" value="NAD(P)-binding Rossmann-like Domain"/>
    <property type="match status" value="1"/>
</dbReference>
<dbReference type="Proteomes" id="UP000479241">
    <property type="component" value="Unassembled WGS sequence"/>
</dbReference>
<keyword evidence="3" id="KW-0276">Fatty acid metabolism</keyword>
<dbReference type="InterPro" id="IPR051034">
    <property type="entry name" value="Mito_Enoyl-ACP_Reductase"/>
</dbReference>
<evidence type="ECO:0000256" key="9">
    <source>
        <dbReference type="ARBA" id="ARBA00038963"/>
    </source>
</evidence>
<protein>
    <recommendedName>
        <fullName evidence="9">enoyl-[acyl-carrier-protein] reductase</fullName>
        <ecNumber evidence="9">1.3.1.104</ecNumber>
    </recommendedName>
</protein>
<evidence type="ECO:0000256" key="4">
    <source>
        <dbReference type="ARBA" id="ARBA00022857"/>
    </source>
</evidence>
<dbReference type="InterPro" id="IPR020843">
    <property type="entry name" value="ER"/>
</dbReference>
<gene>
    <name evidence="12" type="ORF">GCU60_05570</name>
</gene>
<evidence type="ECO:0000256" key="10">
    <source>
        <dbReference type="ARBA" id="ARBA00048843"/>
    </source>
</evidence>
<dbReference type="InterPro" id="IPR036291">
    <property type="entry name" value="NAD(P)-bd_dom_sf"/>
</dbReference>
<dbReference type="InterPro" id="IPR011032">
    <property type="entry name" value="GroES-like_sf"/>
</dbReference>
<dbReference type="AlphaFoldDB" id="A0A6L9VZK4"/>
<evidence type="ECO:0000256" key="1">
    <source>
        <dbReference type="ARBA" id="ARBA00010371"/>
    </source>
</evidence>
<evidence type="ECO:0000259" key="11">
    <source>
        <dbReference type="SMART" id="SM00829"/>
    </source>
</evidence>
<evidence type="ECO:0000256" key="6">
    <source>
        <dbReference type="ARBA" id="ARBA00023002"/>
    </source>
</evidence>
<evidence type="ECO:0000256" key="8">
    <source>
        <dbReference type="ARBA" id="ARBA00023160"/>
    </source>
</evidence>
<dbReference type="Gene3D" id="3.90.180.10">
    <property type="entry name" value="Medium-chain alcohol dehydrogenases, catalytic domain"/>
    <property type="match status" value="1"/>
</dbReference>
<dbReference type="PANTHER" id="PTHR43981">
    <property type="entry name" value="ENOYL-[ACYL-CARRIER-PROTEIN] REDUCTASE, MITOCHONDRIAL"/>
    <property type="match status" value="1"/>
</dbReference>
<name>A0A6L9VZK4_9ACTN</name>
<organism evidence="12 13">
    <name type="scientific">Blastococcus saxobsidens</name>
    <dbReference type="NCBI Taxonomy" id="138336"/>
    <lineage>
        <taxon>Bacteria</taxon>
        <taxon>Bacillati</taxon>
        <taxon>Actinomycetota</taxon>
        <taxon>Actinomycetes</taxon>
        <taxon>Geodermatophilales</taxon>
        <taxon>Geodermatophilaceae</taxon>
        <taxon>Blastococcus</taxon>
    </lineage>
</organism>
<dbReference type="Pfam" id="PF08240">
    <property type="entry name" value="ADH_N"/>
    <property type="match status" value="1"/>
</dbReference>
<comment type="catalytic activity">
    <reaction evidence="10">
        <text>a 2,3-saturated acyl-[ACP] + NADP(+) = a (2E)-enoyl-[ACP] + NADPH + H(+)</text>
        <dbReference type="Rhea" id="RHEA:22564"/>
        <dbReference type="Rhea" id="RHEA-COMP:9925"/>
        <dbReference type="Rhea" id="RHEA-COMP:9926"/>
        <dbReference type="ChEBI" id="CHEBI:15378"/>
        <dbReference type="ChEBI" id="CHEBI:57783"/>
        <dbReference type="ChEBI" id="CHEBI:58349"/>
        <dbReference type="ChEBI" id="CHEBI:78784"/>
        <dbReference type="ChEBI" id="CHEBI:78785"/>
        <dbReference type="EC" id="1.3.1.104"/>
    </reaction>
</comment>
<dbReference type="Pfam" id="PF13602">
    <property type="entry name" value="ADH_zinc_N_2"/>
    <property type="match status" value="1"/>
</dbReference>